<dbReference type="Gene3D" id="3.40.50.2300">
    <property type="match status" value="1"/>
</dbReference>
<dbReference type="AlphaFoldDB" id="C6VSD8"/>
<feature type="domain" description="Response regulatory" evidence="3">
    <location>
        <begin position="6"/>
        <end position="130"/>
    </location>
</feature>
<keyword evidence="1 2" id="KW-0597">Phosphoprotein</keyword>
<dbReference type="eggNOG" id="COG2204">
    <property type="taxonomic scope" value="Bacteria"/>
</dbReference>
<evidence type="ECO:0000313" key="4">
    <source>
        <dbReference type="EMBL" id="ACT96373.1"/>
    </source>
</evidence>
<dbReference type="GO" id="GO:0000160">
    <property type="term" value="P:phosphorelay signal transduction system"/>
    <property type="evidence" value="ECO:0007669"/>
    <property type="project" value="InterPro"/>
</dbReference>
<dbReference type="PROSITE" id="PS50110">
    <property type="entry name" value="RESPONSE_REGULATORY"/>
    <property type="match status" value="1"/>
</dbReference>
<dbReference type="Proteomes" id="UP000002011">
    <property type="component" value="Chromosome"/>
</dbReference>
<evidence type="ECO:0000259" key="3">
    <source>
        <dbReference type="PROSITE" id="PS50110"/>
    </source>
</evidence>
<name>C6VSD8_DYAFD</name>
<proteinExistence type="predicted"/>
<dbReference type="RefSeq" id="WP_015814614.1">
    <property type="nucleotide sequence ID" value="NC_013037.1"/>
</dbReference>
<evidence type="ECO:0000256" key="2">
    <source>
        <dbReference type="PROSITE-ProRule" id="PRU00169"/>
    </source>
</evidence>
<dbReference type="KEGG" id="dfe:Dfer_5174"/>
<organism evidence="4 5">
    <name type="scientific">Dyadobacter fermentans (strain ATCC 700827 / DSM 18053 / CIP 107007 / KCTC 52180 / NS114)</name>
    <dbReference type="NCBI Taxonomy" id="471854"/>
    <lineage>
        <taxon>Bacteria</taxon>
        <taxon>Pseudomonadati</taxon>
        <taxon>Bacteroidota</taxon>
        <taxon>Cytophagia</taxon>
        <taxon>Cytophagales</taxon>
        <taxon>Spirosomataceae</taxon>
        <taxon>Dyadobacter</taxon>
    </lineage>
</organism>
<evidence type="ECO:0000313" key="5">
    <source>
        <dbReference type="Proteomes" id="UP000002011"/>
    </source>
</evidence>
<dbReference type="Pfam" id="PF00072">
    <property type="entry name" value="Response_reg"/>
    <property type="match status" value="1"/>
</dbReference>
<gene>
    <name evidence="4" type="ordered locus">Dfer_5174</name>
</gene>
<dbReference type="PANTHER" id="PTHR44591">
    <property type="entry name" value="STRESS RESPONSE REGULATOR PROTEIN 1"/>
    <property type="match status" value="1"/>
</dbReference>
<reference evidence="4 5" key="1">
    <citation type="journal article" date="2009" name="Stand. Genomic Sci.">
        <title>Complete genome sequence of Dyadobacter fermentans type strain (NS114).</title>
        <authorList>
            <person name="Lang E."/>
            <person name="Lapidus A."/>
            <person name="Chertkov O."/>
            <person name="Brettin T."/>
            <person name="Detter J.C."/>
            <person name="Han C."/>
            <person name="Copeland A."/>
            <person name="Glavina Del Rio T."/>
            <person name="Nolan M."/>
            <person name="Chen F."/>
            <person name="Lucas S."/>
            <person name="Tice H."/>
            <person name="Cheng J.F."/>
            <person name="Land M."/>
            <person name="Hauser L."/>
            <person name="Chang Y.J."/>
            <person name="Jeffries C.D."/>
            <person name="Kopitz M."/>
            <person name="Bruce D."/>
            <person name="Goodwin L."/>
            <person name="Pitluck S."/>
            <person name="Ovchinnikova G."/>
            <person name="Pati A."/>
            <person name="Ivanova N."/>
            <person name="Mavrommatis K."/>
            <person name="Chen A."/>
            <person name="Palaniappan K."/>
            <person name="Chain P."/>
            <person name="Bristow J."/>
            <person name="Eisen J.A."/>
            <person name="Markowitz V."/>
            <person name="Hugenholtz P."/>
            <person name="Goker M."/>
            <person name="Rohde M."/>
            <person name="Kyrpides N.C."/>
            <person name="Klenk H.P."/>
        </authorList>
    </citation>
    <scope>NUCLEOTIDE SEQUENCE [LARGE SCALE GENOMIC DNA]</scope>
    <source>
        <strain evidence="5">ATCC 700827 / DSM 18053 / CIP 107007 / KCTC 52180 / NS114</strain>
    </source>
</reference>
<sequence>MTGSCLVYLVDDDADYQYLVGQVFTIFLAKHRIRFFANGAELVNAIESASINTDEMPSAILLDIDMPDMDGFQTLTAIKQNPIWQQVHVIMMTNRDQPEYREESERLGAHAFLLKPISLFERQKEMTQICERYDD</sequence>
<accession>C6VSD8</accession>
<feature type="modified residue" description="4-aspartylphosphate" evidence="2">
    <location>
        <position position="63"/>
    </location>
</feature>
<dbReference type="SMART" id="SM00448">
    <property type="entry name" value="REC"/>
    <property type="match status" value="1"/>
</dbReference>
<dbReference type="HOGENOM" id="CLU_000445_69_17_10"/>
<dbReference type="OrthoDB" id="673187at2"/>
<dbReference type="InterPro" id="IPR001789">
    <property type="entry name" value="Sig_transdc_resp-reg_receiver"/>
</dbReference>
<dbReference type="PANTHER" id="PTHR44591:SF3">
    <property type="entry name" value="RESPONSE REGULATORY DOMAIN-CONTAINING PROTEIN"/>
    <property type="match status" value="1"/>
</dbReference>
<evidence type="ECO:0000256" key="1">
    <source>
        <dbReference type="ARBA" id="ARBA00022553"/>
    </source>
</evidence>
<dbReference type="STRING" id="471854.Dfer_5174"/>
<dbReference type="InterPro" id="IPR011006">
    <property type="entry name" value="CheY-like_superfamily"/>
</dbReference>
<dbReference type="SUPFAM" id="SSF52172">
    <property type="entry name" value="CheY-like"/>
    <property type="match status" value="1"/>
</dbReference>
<dbReference type="InterPro" id="IPR050595">
    <property type="entry name" value="Bact_response_regulator"/>
</dbReference>
<protein>
    <submittedName>
        <fullName evidence="4">Response regulator receiver protein</fullName>
    </submittedName>
</protein>
<keyword evidence="5" id="KW-1185">Reference proteome</keyword>
<dbReference type="EMBL" id="CP001619">
    <property type="protein sequence ID" value="ACT96373.1"/>
    <property type="molecule type" value="Genomic_DNA"/>
</dbReference>